<comment type="caution">
    <text evidence="15">The sequence shown here is derived from an EMBL/GenBank/DDBJ whole genome shotgun (WGS) entry which is preliminary data.</text>
</comment>
<proteinExistence type="inferred from homology"/>
<comment type="catalytic activity">
    <reaction evidence="11">
        <text>alpha-D-glucose = beta-D-glucose</text>
        <dbReference type="Rhea" id="RHEA:10264"/>
        <dbReference type="ChEBI" id="CHEBI:15903"/>
        <dbReference type="ChEBI" id="CHEBI:17925"/>
        <dbReference type="EC" id="5.1.3.3"/>
    </reaction>
</comment>
<dbReference type="RefSeq" id="WP_246392342.1">
    <property type="nucleotide sequence ID" value="NZ_JACHYB010000001.1"/>
</dbReference>
<evidence type="ECO:0000256" key="8">
    <source>
        <dbReference type="ARBA" id="ARBA00022837"/>
    </source>
</evidence>
<evidence type="ECO:0000256" key="2">
    <source>
        <dbReference type="ARBA" id="ARBA00004496"/>
    </source>
</evidence>
<dbReference type="InterPro" id="IPR011013">
    <property type="entry name" value="Gal_mutarotase_sf_dom"/>
</dbReference>
<dbReference type="AlphaFoldDB" id="A0A7W5DQS2"/>
<feature type="binding site" evidence="13">
    <location>
        <position position="246"/>
    </location>
    <ligand>
        <name>beta-D-galactose</name>
        <dbReference type="ChEBI" id="CHEBI:27667"/>
    </ligand>
</feature>
<evidence type="ECO:0000256" key="5">
    <source>
        <dbReference type="ARBA" id="ARBA00011245"/>
    </source>
</evidence>
<dbReference type="InterPro" id="IPR008183">
    <property type="entry name" value="Aldose_1/G6P_1-epimerase"/>
</dbReference>
<dbReference type="GO" id="GO:0005737">
    <property type="term" value="C:cytoplasm"/>
    <property type="evidence" value="ECO:0007669"/>
    <property type="project" value="UniProtKB-SubCell"/>
</dbReference>
<name>A0A7W5DQS2_9PORP</name>
<dbReference type="PIRSF" id="PIRSF005096">
    <property type="entry name" value="GALM"/>
    <property type="match status" value="1"/>
</dbReference>
<dbReference type="InterPro" id="IPR047215">
    <property type="entry name" value="Galactose_mutarotase-like"/>
</dbReference>
<evidence type="ECO:0000256" key="3">
    <source>
        <dbReference type="ARBA" id="ARBA00005028"/>
    </source>
</evidence>
<dbReference type="SUPFAM" id="SSF74650">
    <property type="entry name" value="Galactose mutarotase-like"/>
    <property type="match status" value="1"/>
</dbReference>
<keyword evidence="16" id="KW-1185">Reference proteome</keyword>
<keyword evidence="9 11" id="KW-0413">Isomerase</keyword>
<evidence type="ECO:0000256" key="14">
    <source>
        <dbReference type="PIRSR" id="PIRSR005096-3"/>
    </source>
</evidence>
<dbReference type="Proteomes" id="UP000544222">
    <property type="component" value="Unassembled WGS sequence"/>
</dbReference>
<accession>A0A7W5DQS2</accession>
<dbReference type="GO" id="GO:0033499">
    <property type="term" value="P:galactose catabolic process via UDP-galactose, Leloir pathway"/>
    <property type="evidence" value="ECO:0007669"/>
    <property type="project" value="TreeGrafter"/>
</dbReference>
<evidence type="ECO:0000256" key="13">
    <source>
        <dbReference type="PIRSR" id="PIRSR005096-2"/>
    </source>
</evidence>
<feature type="binding site" evidence="14">
    <location>
        <begin position="77"/>
        <end position="78"/>
    </location>
    <ligand>
        <name>beta-D-galactose</name>
        <dbReference type="ChEBI" id="CHEBI:27667"/>
    </ligand>
</feature>
<organism evidence="15 16">
    <name type="scientific">Microbacter margulisiae</name>
    <dbReference type="NCBI Taxonomy" id="1350067"/>
    <lineage>
        <taxon>Bacteria</taxon>
        <taxon>Pseudomonadati</taxon>
        <taxon>Bacteroidota</taxon>
        <taxon>Bacteroidia</taxon>
        <taxon>Bacteroidales</taxon>
        <taxon>Porphyromonadaceae</taxon>
        <taxon>Microbacter</taxon>
    </lineage>
</organism>
<evidence type="ECO:0000256" key="12">
    <source>
        <dbReference type="PIRSR" id="PIRSR005096-1"/>
    </source>
</evidence>
<dbReference type="Gene3D" id="2.70.98.10">
    <property type="match status" value="1"/>
</dbReference>
<evidence type="ECO:0000256" key="10">
    <source>
        <dbReference type="ARBA" id="ARBA00023277"/>
    </source>
</evidence>
<dbReference type="Pfam" id="PF01263">
    <property type="entry name" value="Aldose_epim"/>
    <property type="match status" value="1"/>
</dbReference>
<evidence type="ECO:0000256" key="11">
    <source>
        <dbReference type="PIRNR" id="PIRNR005096"/>
    </source>
</evidence>
<comment type="cofactor">
    <cofactor evidence="1">
        <name>Ca(2+)</name>
        <dbReference type="ChEBI" id="CHEBI:29108"/>
    </cofactor>
</comment>
<evidence type="ECO:0000256" key="4">
    <source>
        <dbReference type="ARBA" id="ARBA00006206"/>
    </source>
</evidence>
<evidence type="ECO:0000313" key="16">
    <source>
        <dbReference type="Proteomes" id="UP000544222"/>
    </source>
</evidence>
<dbReference type="PANTHER" id="PTHR10091">
    <property type="entry name" value="ALDOSE-1-EPIMERASE"/>
    <property type="match status" value="1"/>
</dbReference>
<dbReference type="InterPro" id="IPR014718">
    <property type="entry name" value="GH-type_carb-bd"/>
</dbReference>
<comment type="similarity">
    <text evidence="4 11">Belongs to the aldose epimerase family.</text>
</comment>
<evidence type="ECO:0000256" key="6">
    <source>
        <dbReference type="ARBA" id="ARBA00022490"/>
    </source>
</evidence>
<comment type="subunit">
    <text evidence="5">Monomer.</text>
</comment>
<dbReference type="NCBIfam" id="NF008277">
    <property type="entry name" value="PRK11055.1"/>
    <property type="match status" value="1"/>
</dbReference>
<keyword evidence="6" id="KW-0963">Cytoplasm</keyword>
<evidence type="ECO:0000313" key="15">
    <source>
        <dbReference type="EMBL" id="MBB3187357.1"/>
    </source>
</evidence>
<dbReference type="UniPathway" id="UPA00242"/>
<keyword evidence="7" id="KW-0597">Phosphoprotein</keyword>
<reference evidence="15 16" key="1">
    <citation type="submission" date="2020-08" db="EMBL/GenBank/DDBJ databases">
        <title>Genomic Encyclopedia of Type Strains, Phase IV (KMG-IV): sequencing the most valuable type-strain genomes for metagenomic binning, comparative biology and taxonomic classification.</title>
        <authorList>
            <person name="Goeker M."/>
        </authorList>
    </citation>
    <scope>NUCLEOTIDE SEQUENCE [LARGE SCALE GENOMIC DNA]</scope>
    <source>
        <strain evidence="15 16">DSM 27471</strain>
    </source>
</reference>
<evidence type="ECO:0000256" key="9">
    <source>
        <dbReference type="ARBA" id="ARBA00023235"/>
    </source>
</evidence>
<dbReference type="InterPro" id="IPR015443">
    <property type="entry name" value="Aldose_1-epimerase"/>
</dbReference>
<comment type="pathway">
    <text evidence="3 11">Carbohydrate metabolism; hexose metabolism.</text>
</comment>
<feature type="active site" description="Proton acceptor" evidence="12">
    <location>
        <position position="311"/>
    </location>
</feature>
<dbReference type="FunFam" id="2.70.98.10:FF:000003">
    <property type="entry name" value="Aldose 1-epimerase"/>
    <property type="match status" value="1"/>
</dbReference>
<dbReference type="CDD" id="cd09019">
    <property type="entry name" value="galactose_mutarotase_like"/>
    <property type="match status" value="1"/>
</dbReference>
<protein>
    <recommendedName>
        <fullName evidence="11">Aldose 1-epimerase</fullName>
        <ecNumber evidence="11">5.1.3.3</ecNumber>
    </recommendedName>
</protein>
<feature type="active site" description="Proton donor" evidence="12">
    <location>
        <position position="174"/>
    </location>
</feature>
<dbReference type="GO" id="GO:0004034">
    <property type="term" value="F:aldose 1-epimerase activity"/>
    <property type="evidence" value="ECO:0007669"/>
    <property type="project" value="UniProtKB-EC"/>
</dbReference>
<gene>
    <name evidence="15" type="ORF">FHX64_001520</name>
</gene>
<keyword evidence="8" id="KW-0106">Calcium</keyword>
<dbReference type="GO" id="GO:0006006">
    <property type="term" value="P:glucose metabolic process"/>
    <property type="evidence" value="ECO:0007669"/>
    <property type="project" value="TreeGrafter"/>
</dbReference>
<dbReference type="EC" id="5.1.3.3" evidence="11"/>
<sequence>MMNSAFSKIIDGKEIALYQLQNGKIRMAVTNYGAKIVSLFVPDRAGKEEDVVLGFDNIDDYLNKEPFFGAVCGRFANRIKKGYFNLEGKEYQLVVNNGANHLHGGIKGFNDVIWHVEKVNEKQIMLSYFSADGEENYPGNLTAFVTYELTDNDELKIHYEATTDKTTIINLTQHSFFNLKGAGNGNIEDHELMVNADYYTPLDETQAPTGEVCFVDNSLMDFRQPVTISDRINADFKQFTYGRGIDNNWVVKKQQAHELALAASLYEPRSGRLMEMFTTQPGVQVYSGNWVENHTGKYGKKYDVRYAICLEAQGFPCSPNYAHFPSPVLHPEEKYDETTIYKFTVK</sequence>
<dbReference type="EMBL" id="JACHYB010000001">
    <property type="protein sequence ID" value="MBB3187357.1"/>
    <property type="molecule type" value="Genomic_DNA"/>
</dbReference>
<evidence type="ECO:0000256" key="1">
    <source>
        <dbReference type="ARBA" id="ARBA00001913"/>
    </source>
</evidence>
<dbReference type="GO" id="GO:0030246">
    <property type="term" value="F:carbohydrate binding"/>
    <property type="evidence" value="ECO:0007669"/>
    <property type="project" value="InterPro"/>
</dbReference>
<comment type="subcellular location">
    <subcellularLocation>
        <location evidence="2">Cytoplasm</location>
    </subcellularLocation>
</comment>
<evidence type="ECO:0000256" key="7">
    <source>
        <dbReference type="ARBA" id="ARBA00022553"/>
    </source>
</evidence>
<keyword evidence="10 11" id="KW-0119">Carbohydrate metabolism</keyword>
<dbReference type="PANTHER" id="PTHR10091:SF0">
    <property type="entry name" value="GALACTOSE MUTAROTASE"/>
    <property type="match status" value="1"/>
</dbReference>